<dbReference type="EMBL" id="CAJPUY010000008">
    <property type="protein sequence ID" value="CAG2141819.1"/>
    <property type="molecule type" value="Genomic_DNA"/>
</dbReference>
<proteinExistence type="predicted"/>
<name>A0A916IUQ6_9BURK</name>
<evidence type="ECO:0000256" key="1">
    <source>
        <dbReference type="SAM" id="Phobius"/>
    </source>
</evidence>
<protein>
    <recommendedName>
        <fullName evidence="4">DUF2628 domain-containing protein</fullName>
    </recommendedName>
</protein>
<dbReference type="RefSeq" id="WP_211947491.1">
    <property type="nucleotide sequence ID" value="NZ_CAJPUY010000008.1"/>
</dbReference>
<evidence type="ECO:0008006" key="4">
    <source>
        <dbReference type="Google" id="ProtNLM"/>
    </source>
</evidence>
<feature type="transmembrane region" description="Helical" evidence="1">
    <location>
        <begin position="87"/>
        <end position="105"/>
    </location>
</feature>
<comment type="caution">
    <text evidence="2">The sequence shown here is derived from an EMBL/GenBank/DDBJ whole genome shotgun (WGS) entry which is preliminary data.</text>
</comment>
<evidence type="ECO:0000313" key="2">
    <source>
        <dbReference type="EMBL" id="CAG2141819.1"/>
    </source>
</evidence>
<evidence type="ECO:0000313" key="3">
    <source>
        <dbReference type="Proteomes" id="UP000672934"/>
    </source>
</evidence>
<feature type="transmembrane region" description="Helical" evidence="1">
    <location>
        <begin position="58"/>
        <end position="75"/>
    </location>
</feature>
<dbReference type="Proteomes" id="UP000672934">
    <property type="component" value="Unassembled WGS sequence"/>
</dbReference>
<gene>
    <name evidence="2" type="ORF">LMG31506_02536</name>
</gene>
<feature type="transmembrane region" description="Helical" evidence="1">
    <location>
        <begin position="136"/>
        <end position="157"/>
    </location>
</feature>
<dbReference type="Pfam" id="PF10947">
    <property type="entry name" value="DUF2628"/>
    <property type="match status" value="1"/>
</dbReference>
<reference evidence="2" key="1">
    <citation type="submission" date="2021-03" db="EMBL/GenBank/DDBJ databases">
        <authorList>
            <person name="Peeters C."/>
        </authorList>
    </citation>
    <scope>NUCLEOTIDE SEQUENCE</scope>
    <source>
        <strain evidence="2">LMG 31506</strain>
    </source>
</reference>
<keyword evidence="1" id="KW-0472">Membrane</keyword>
<organism evidence="2 3">
    <name type="scientific">Cupriavidus yeoncheonensis</name>
    <dbReference type="NCBI Taxonomy" id="1462994"/>
    <lineage>
        <taxon>Bacteria</taxon>
        <taxon>Pseudomonadati</taxon>
        <taxon>Pseudomonadota</taxon>
        <taxon>Betaproteobacteria</taxon>
        <taxon>Burkholderiales</taxon>
        <taxon>Burkholderiaceae</taxon>
        <taxon>Cupriavidus</taxon>
    </lineage>
</organism>
<dbReference type="InterPro" id="IPR024399">
    <property type="entry name" value="DUF2628"/>
</dbReference>
<keyword evidence="1" id="KW-0812">Transmembrane</keyword>
<keyword evidence="3" id="KW-1185">Reference proteome</keyword>
<keyword evidence="1" id="KW-1133">Transmembrane helix</keyword>
<feature type="transmembrane region" description="Helical" evidence="1">
    <location>
        <begin position="34"/>
        <end position="51"/>
    </location>
</feature>
<sequence length="161" mass="18299">MKAIISDEAALAVFVGPRFAYYRNKWQLAASRNGMAWNWAAFIFGPFWMAYRRMYWQVGVYAVILCAEPVLHALFQIRMPVVLSRPLLYAMALLLGFYGNQLYRWHAESTVQRLREYHLSPELVNDSLARCGRTSWPGVAAMAVLIAVMVISLRPLAGLVA</sequence>
<accession>A0A916IUQ6</accession>
<dbReference type="AlphaFoldDB" id="A0A916IUQ6"/>